<dbReference type="Proteomes" id="UP001155241">
    <property type="component" value="Unassembled WGS sequence"/>
</dbReference>
<dbReference type="AlphaFoldDB" id="A0A9X2JFZ5"/>
<gene>
    <name evidence="3" type="ORF">NG895_07970</name>
</gene>
<keyword evidence="1" id="KW-0732">Signal</keyword>
<feature type="chain" id="PRO_5040896321" evidence="1">
    <location>
        <begin position="23"/>
        <end position="238"/>
    </location>
</feature>
<protein>
    <submittedName>
        <fullName evidence="3">PEP-CTERM sorting domain-containing protein</fullName>
    </submittedName>
</protein>
<name>A0A9X2JFZ5_9BACT</name>
<feature type="signal peptide" evidence="1">
    <location>
        <begin position="1"/>
        <end position="22"/>
    </location>
</feature>
<evidence type="ECO:0000256" key="1">
    <source>
        <dbReference type="SAM" id="SignalP"/>
    </source>
</evidence>
<organism evidence="3 4">
    <name type="scientific">Aeoliella straminimaris</name>
    <dbReference type="NCBI Taxonomy" id="2954799"/>
    <lineage>
        <taxon>Bacteria</taxon>
        <taxon>Pseudomonadati</taxon>
        <taxon>Planctomycetota</taxon>
        <taxon>Planctomycetia</taxon>
        <taxon>Pirellulales</taxon>
        <taxon>Lacipirellulaceae</taxon>
        <taxon>Aeoliella</taxon>
    </lineage>
</organism>
<evidence type="ECO:0000313" key="4">
    <source>
        <dbReference type="Proteomes" id="UP001155241"/>
    </source>
</evidence>
<reference evidence="3" key="1">
    <citation type="submission" date="2022-06" db="EMBL/GenBank/DDBJ databases">
        <title>Aeoliella straminimaris, a novel planctomycete from sediments.</title>
        <authorList>
            <person name="Vitorino I.R."/>
            <person name="Lage O.M."/>
        </authorList>
    </citation>
    <scope>NUCLEOTIDE SEQUENCE</scope>
    <source>
        <strain evidence="3">ICT_H6.2</strain>
    </source>
</reference>
<dbReference type="NCBIfam" id="TIGR02595">
    <property type="entry name" value="PEP_CTERM"/>
    <property type="match status" value="1"/>
</dbReference>
<comment type="caution">
    <text evidence="3">The sequence shown here is derived from an EMBL/GenBank/DDBJ whole genome shotgun (WGS) entry which is preliminary data.</text>
</comment>
<dbReference type="InterPro" id="IPR013424">
    <property type="entry name" value="Ice-binding_C"/>
</dbReference>
<evidence type="ECO:0000313" key="3">
    <source>
        <dbReference type="EMBL" id="MCO6043842.1"/>
    </source>
</evidence>
<dbReference type="Pfam" id="PF07589">
    <property type="entry name" value="PEP-CTERM"/>
    <property type="match status" value="1"/>
</dbReference>
<proteinExistence type="predicted"/>
<sequence>MRCLSVLALCACAVAATASSKAAYLDVTSPGDDVAATQLISDGSLDPYTNFPGPEGPAQSIDDDTGSKYLSFQGAGLNNAGELETSPTGFVVVLDSPAAIGGVQFTTANDYASRDPGMVQIYGTNMAGSAAEIADTAIADDLTLVYDGTTGIPAYSEVGGSAVTEGRYETAPAQYFPESAEYGAYVVIITDLVRYEGNAPTNFQFSEVALLQVPEPSTLALVGLGGLGLIGLARRRVA</sequence>
<feature type="domain" description="Ice-binding protein C-terminal" evidence="2">
    <location>
        <begin position="212"/>
        <end position="235"/>
    </location>
</feature>
<keyword evidence="4" id="KW-1185">Reference proteome</keyword>
<evidence type="ECO:0000259" key="2">
    <source>
        <dbReference type="Pfam" id="PF07589"/>
    </source>
</evidence>
<dbReference type="RefSeq" id="WP_252851944.1">
    <property type="nucleotide sequence ID" value="NZ_JAMXLR010000026.1"/>
</dbReference>
<accession>A0A9X2JFZ5</accession>
<dbReference type="EMBL" id="JAMXLR010000026">
    <property type="protein sequence ID" value="MCO6043842.1"/>
    <property type="molecule type" value="Genomic_DNA"/>
</dbReference>